<evidence type="ECO:0000313" key="2">
    <source>
        <dbReference type="Proteomes" id="UP000530060"/>
    </source>
</evidence>
<reference evidence="1 2" key="1">
    <citation type="submission" date="2020-06" db="EMBL/GenBank/DDBJ databases">
        <authorList>
            <person name="Criscuolo A."/>
        </authorList>
    </citation>
    <scope>NUCLEOTIDE SEQUENCE [LARGE SCALE GENOMIC DNA]</scope>
    <source>
        <strain evidence="2">CIP 111411</strain>
    </source>
</reference>
<evidence type="ECO:0000313" key="1">
    <source>
        <dbReference type="EMBL" id="CAD0007823.1"/>
    </source>
</evidence>
<dbReference type="PROSITE" id="PS51257">
    <property type="entry name" value="PROKAR_LIPOPROTEIN"/>
    <property type="match status" value="1"/>
</dbReference>
<sequence>MKKTALLFLATVLFSCSEKNNNYKKVDLETYSEYKTIDTLLSKENLLITMGQNSRYPQISQILCKKDKSYFVFDTNCYLENDSVIIAYAPPLKSDSDTGSFQKNGIWFYSEHYEDNKKGNSVYSVSDVGAKLSVDSVPKNLKIKQLPKSEGIYFFENNTLKQISSIQSEDAFYKLNKNGFYFLPNTGRLFEHIKISSIE</sequence>
<protein>
    <submittedName>
        <fullName evidence="1">Uncharacterized protein</fullName>
    </submittedName>
</protein>
<gene>
    <name evidence="1" type="ORF">FLAT13_04054</name>
</gene>
<dbReference type="Proteomes" id="UP000530060">
    <property type="component" value="Unassembled WGS sequence"/>
</dbReference>
<name>A0A6V6Z7Q0_9FLAO</name>
<comment type="caution">
    <text evidence="1">The sequence shown here is derived from an EMBL/GenBank/DDBJ whole genome shotgun (WGS) entry which is preliminary data.</text>
</comment>
<dbReference type="RefSeq" id="WP_078229834.1">
    <property type="nucleotide sequence ID" value="NZ_CAIJDP010000084.1"/>
</dbReference>
<dbReference type="AlphaFoldDB" id="A0A6V6Z7Q0"/>
<proteinExistence type="predicted"/>
<dbReference type="EMBL" id="CAIJDP010000084">
    <property type="protein sequence ID" value="CAD0007823.1"/>
    <property type="molecule type" value="Genomic_DNA"/>
</dbReference>
<organism evidence="1 2">
    <name type="scientific">Flavobacterium salmonis</name>
    <dbReference type="NCBI Taxonomy" id="2654844"/>
    <lineage>
        <taxon>Bacteria</taxon>
        <taxon>Pseudomonadati</taxon>
        <taxon>Bacteroidota</taxon>
        <taxon>Flavobacteriia</taxon>
        <taxon>Flavobacteriales</taxon>
        <taxon>Flavobacteriaceae</taxon>
        <taxon>Flavobacterium</taxon>
    </lineage>
</organism>
<accession>A0A6V6Z7Q0</accession>
<keyword evidence="2" id="KW-1185">Reference proteome</keyword>